<dbReference type="Proteomes" id="UP000694569">
    <property type="component" value="Unplaced"/>
</dbReference>
<dbReference type="CDD" id="cd20220">
    <property type="entry name" value="PFM_natterin-3-like"/>
    <property type="match status" value="1"/>
</dbReference>
<proteinExistence type="predicted"/>
<dbReference type="PANTHER" id="PTHR31649:SF1">
    <property type="entry name" value="FARNESOIC ACID O-METHYL TRANSFERASE DOMAIN-CONTAINING PROTEIN"/>
    <property type="match status" value="1"/>
</dbReference>
<reference evidence="1" key="2">
    <citation type="submission" date="2025-09" db="UniProtKB">
        <authorList>
            <consortium name="Ensembl"/>
        </authorList>
    </citation>
    <scope>IDENTIFICATION</scope>
</reference>
<dbReference type="Ensembl" id="ENSLLET00000049370.1">
    <property type="protein sequence ID" value="ENSLLEP00000047510.1"/>
    <property type="gene ID" value="ENSLLEG00000030020.1"/>
</dbReference>
<dbReference type="OrthoDB" id="1925699at2759"/>
<evidence type="ECO:0000313" key="1">
    <source>
        <dbReference type="Ensembl" id="ENSLLEP00000047510.1"/>
    </source>
</evidence>
<dbReference type="Gene3D" id="2.170.15.10">
    <property type="entry name" value="Proaerolysin, chain A, domain 3"/>
    <property type="match status" value="1"/>
</dbReference>
<name>A0A8C5R4G5_9ANUR</name>
<dbReference type="PANTHER" id="PTHR31649">
    <property type="entry name" value="AGAP009604-PA"/>
    <property type="match status" value="1"/>
</dbReference>
<evidence type="ECO:0008006" key="3">
    <source>
        <dbReference type="Google" id="ProtNLM"/>
    </source>
</evidence>
<evidence type="ECO:0000313" key="2">
    <source>
        <dbReference type="Proteomes" id="UP000694569"/>
    </source>
</evidence>
<dbReference type="GeneTree" id="ENSGT00400000024875"/>
<dbReference type="SUPFAM" id="SSF56973">
    <property type="entry name" value="Aerolisin/ETX pore-forming domain"/>
    <property type="match status" value="1"/>
</dbReference>
<accession>A0A8C5R4G5</accession>
<reference evidence="1" key="1">
    <citation type="submission" date="2025-08" db="UniProtKB">
        <authorList>
            <consortium name="Ensembl"/>
        </authorList>
    </citation>
    <scope>IDENTIFICATION</scope>
</reference>
<protein>
    <recommendedName>
        <fullName evidence="3">Natterin-3-like</fullName>
    </recommendedName>
</protein>
<dbReference type="AlphaFoldDB" id="A0A8C5R4G5"/>
<sequence>MIDMLSYLFFLSQMKVTLACLLSLSWLLILANASALAPNEVNEASPDLNDDHEVVWQSVISEADNHDDEGKDPTADTIRHNVDLSMLRINEDDKQEVETIVTEAAPWDSRQLLYNDYINLKWMEWPGCLPDGAVSIRNDYRGRTDYVCSESGCSIGFYSPSLGAYCFYPNNGKEYRTSSFKVLVNEDNFELIQWQYGSYGDYPINPIGRCPMVFVGKNQYGLGKVVPESKALLIPFSGLEYSYDYYEVLHLYTNYHTQYIQNVNYLTHRVTYSSDPVKILASSTVINNVCQNVNRVVTVSKTTVNDQTWDIKRPTKAGVLSMLNTQVPYFSGQTVTFMSAEEFEWRDGVAQSKIQTHARSVEITVFPNQECDVVLQGRTIYANMPFKAELSRVYQNGEKRSTLIEGMFKNEQTDEVNIIVRSCRRIPNSAPCP</sequence>
<keyword evidence="2" id="KW-1185">Reference proteome</keyword>
<organism evidence="1 2">
    <name type="scientific">Leptobrachium leishanense</name>
    <name type="common">Leishan spiny toad</name>
    <dbReference type="NCBI Taxonomy" id="445787"/>
    <lineage>
        <taxon>Eukaryota</taxon>
        <taxon>Metazoa</taxon>
        <taxon>Chordata</taxon>
        <taxon>Craniata</taxon>
        <taxon>Vertebrata</taxon>
        <taxon>Euteleostomi</taxon>
        <taxon>Amphibia</taxon>
        <taxon>Batrachia</taxon>
        <taxon>Anura</taxon>
        <taxon>Pelobatoidea</taxon>
        <taxon>Megophryidae</taxon>
        <taxon>Leptobrachium</taxon>
    </lineage>
</organism>